<accession>A0A6A4IA58</accession>
<feature type="chain" id="PRO_5025436041" evidence="2">
    <location>
        <begin position="27"/>
        <end position="88"/>
    </location>
</feature>
<dbReference type="Proteomes" id="UP000799118">
    <property type="component" value="Unassembled WGS sequence"/>
</dbReference>
<keyword evidence="2" id="KW-0732">Signal</keyword>
<dbReference type="AlphaFoldDB" id="A0A6A4IA58"/>
<protein>
    <submittedName>
        <fullName evidence="3">Uncharacterized protein</fullName>
    </submittedName>
</protein>
<sequence length="88" mass="9921">MRWPLMTHHFCTVFAIVLLLSVLSYDKHPQLIGAGEIWLFQATTEQSVFLGLLMYRLGLSDKATSRVLYFASIQSLSVTVVSLLPLVH</sequence>
<keyword evidence="4" id="KW-1185">Reference proteome</keyword>
<gene>
    <name evidence="3" type="ORF">BT96DRAFT_809454</name>
</gene>
<name>A0A6A4IA58_9AGAR</name>
<evidence type="ECO:0000313" key="4">
    <source>
        <dbReference type="Proteomes" id="UP000799118"/>
    </source>
</evidence>
<organism evidence="3 4">
    <name type="scientific">Gymnopus androsaceus JB14</name>
    <dbReference type="NCBI Taxonomy" id="1447944"/>
    <lineage>
        <taxon>Eukaryota</taxon>
        <taxon>Fungi</taxon>
        <taxon>Dikarya</taxon>
        <taxon>Basidiomycota</taxon>
        <taxon>Agaricomycotina</taxon>
        <taxon>Agaricomycetes</taxon>
        <taxon>Agaricomycetidae</taxon>
        <taxon>Agaricales</taxon>
        <taxon>Marasmiineae</taxon>
        <taxon>Omphalotaceae</taxon>
        <taxon>Gymnopus</taxon>
    </lineage>
</organism>
<reference evidence="3" key="1">
    <citation type="journal article" date="2019" name="Environ. Microbiol.">
        <title>Fungal ecological strategies reflected in gene transcription - a case study of two litter decomposers.</title>
        <authorList>
            <person name="Barbi F."/>
            <person name="Kohler A."/>
            <person name="Barry K."/>
            <person name="Baskaran P."/>
            <person name="Daum C."/>
            <person name="Fauchery L."/>
            <person name="Ihrmark K."/>
            <person name="Kuo A."/>
            <person name="LaButti K."/>
            <person name="Lipzen A."/>
            <person name="Morin E."/>
            <person name="Grigoriev I.V."/>
            <person name="Henrissat B."/>
            <person name="Lindahl B."/>
            <person name="Martin F."/>
        </authorList>
    </citation>
    <scope>NUCLEOTIDE SEQUENCE</scope>
    <source>
        <strain evidence="3">JB14</strain>
    </source>
</reference>
<dbReference type="EMBL" id="ML769395">
    <property type="protein sequence ID" value="KAE9407469.1"/>
    <property type="molecule type" value="Genomic_DNA"/>
</dbReference>
<feature type="transmembrane region" description="Helical" evidence="1">
    <location>
        <begin position="67"/>
        <end position="87"/>
    </location>
</feature>
<proteinExistence type="predicted"/>
<keyword evidence="1" id="KW-0812">Transmembrane</keyword>
<feature type="transmembrane region" description="Helical" evidence="1">
    <location>
        <begin position="34"/>
        <end position="55"/>
    </location>
</feature>
<keyword evidence="1" id="KW-1133">Transmembrane helix</keyword>
<dbReference type="OrthoDB" id="10010954at2759"/>
<keyword evidence="1" id="KW-0472">Membrane</keyword>
<evidence type="ECO:0000313" key="3">
    <source>
        <dbReference type="EMBL" id="KAE9407469.1"/>
    </source>
</evidence>
<evidence type="ECO:0000256" key="1">
    <source>
        <dbReference type="SAM" id="Phobius"/>
    </source>
</evidence>
<evidence type="ECO:0000256" key="2">
    <source>
        <dbReference type="SAM" id="SignalP"/>
    </source>
</evidence>
<feature type="signal peptide" evidence="2">
    <location>
        <begin position="1"/>
        <end position="26"/>
    </location>
</feature>